<proteinExistence type="predicted"/>
<dbReference type="GO" id="GO:0010420">
    <property type="term" value="F:polyprenyldihydroxybenzoate methyltransferase activity"/>
    <property type="evidence" value="ECO:0007669"/>
    <property type="project" value="InterPro"/>
</dbReference>
<protein>
    <recommendedName>
        <fullName evidence="7">3-demethylubiquinol 3-O-methyltransferase</fullName>
    </recommendedName>
</protein>
<comment type="caution">
    <text evidence="5">The sequence shown here is derived from an EMBL/GenBank/DDBJ whole genome shotgun (WGS) entry which is preliminary data.</text>
</comment>
<dbReference type="CDD" id="cd02440">
    <property type="entry name" value="AdoMet_MTases"/>
    <property type="match status" value="1"/>
</dbReference>
<dbReference type="SUPFAM" id="SSF53335">
    <property type="entry name" value="S-adenosyl-L-methionine-dependent methyltransferases"/>
    <property type="match status" value="1"/>
</dbReference>
<keyword evidence="6" id="KW-1185">Reference proteome</keyword>
<evidence type="ECO:0000256" key="3">
    <source>
        <dbReference type="ARBA" id="ARBA00022688"/>
    </source>
</evidence>
<evidence type="ECO:0000256" key="4">
    <source>
        <dbReference type="ARBA" id="ARBA00022691"/>
    </source>
</evidence>
<dbReference type="Gene3D" id="3.40.50.150">
    <property type="entry name" value="Vaccinia Virus protein VP39"/>
    <property type="match status" value="1"/>
</dbReference>
<gene>
    <name evidence="5" type="ORF">RN001_010905</name>
</gene>
<sequence length="241" mass="27379">MNSSTIDDHQMKIFDYYSSVWWNPNGPARGLYRASNFLFKYIKEVTSKHGLTKKGLLVLDAGCGGGLLAEPLVRHGYEVTGVDVNQTLLEVAQKHAQLDPLLKNLTYKLETIEDHAANNAAKYDIVVLTFVLQHIRHHEIILQNCAKLLKPGGLLFLTSAAKTYTSWFRISLLGAYCYKYVPIGSHNWYNFISARDVEEILKRSNCVVNETKGFYYSILSGNWDWYGNPDGGYYSMYATKM</sequence>
<dbReference type="GO" id="GO:0005739">
    <property type="term" value="C:mitochondrion"/>
    <property type="evidence" value="ECO:0007669"/>
    <property type="project" value="TreeGrafter"/>
</dbReference>
<dbReference type="PANTHER" id="PTHR43464:SF19">
    <property type="entry name" value="UBIQUINONE BIOSYNTHESIS O-METHYLTRANSFERASE, MITOCHONDRIAL"/>
    <property type="match status" value="1"/>
</dbReference>
<keyword evidence="1" id="KW-0489">Methyltransferase</keyword>
<keyword evidence="2" id="KW-0808">Transferase</keyword>
<dbReference type="InterPro" id="IPR029063">
    <property type="entry name" value="SAM-dependent_MTases_sf"/>
</dbReference>
<dbReference type="GO" id="GO:0032259">
    <property type="term" value="P:methylation"/>
    <property type="evidence" value="ECO:0007669"/>
    <property type="project" value="UniProtKB-KW"/>
</dbReference>
<dbReference type="EMBL" id="JARPUR010000004">
    <property type="protein sequence ID" value="KAK4878399.1"/>
    <property type="molecule type" value="Genomic_DNA"/>
</dbReference>
<evidence type="ECO:0000256" key="2">
    <source>
        <dbReference type="ARBA" id="ARBA00022679"/>
    </source>
</evidence>
<accession>A0AAN7SGD4</accession>
<dbReference type="NCBIfam" id="TIGR01983">
    <property type="entry name" value="UbiG"/>
    <property type="match status" value="1"/>
</dbReference>
<keyword evidence="3" id="KW-0831">Ubiquinone biosynthesis</keyword>
<evidence type="ECO:0000256" key="1">
    <source>
        <dbReference type="ARBA" id="ARBA00022603"/>
    </source>
</evidence>
<dbReference type="GO" id="GO:0061542">
    <property type="term" value="F:3-demethylubiquinol 3-O-methyltransferase activity"/>
    <property type="evidence" value="ECO:0007669"/>
    <property type="project" value="InterPro"/>
</dbReference>
<evidence type="ECO:0000313" key="6">
    <source>
        <dbReference type="Proteomes" id="UP001353858"/>
    </source>
</evidence>
<evidence type="ECO:0008006" key="7">
    <source>
        <dbReference type="Google" id="ProtNLM"/>
    </source>
</evidence>
<reference evidence="6" key="1">
    <citation type="submission" date="2023-01" db="EMBL/GenBank/DDBJ databases">
        <title>Key to firefly adult light organ development and bioluminescence: homeobox transcription factors regulate luciferase expression and transportation to peroxisome.</title>
        <authorList>
            <person name="Fu X."/>
        </authorList>
    </citation>
    <scope>NUCLEOTIDE SEQUENCE [LARGE SCALE GENOMIC DNA]</scope>
</reference>
<organism evidence="5 6">
    <name type="scientific">Aquatica leii</name>
    <dbReference type="NCBI Taxonomy" id="1421715"/>
    <lineage>
        <taxon>Eukaryota</taxon>
        <taxon>Metazoa</taxon>
        <taxon>Ecdysozoa</taxon>
        <taxon>Arthropoda</taxon>
        <taxon>Hexapoda</taxon>
        <taxon>Insecta</taxon>
        <taxon>Pterygota</taxon>
        <taxon>Neoptera</taxon>
        <taxon>Endopterygota</taxon>
        <taxon>Coleoptera</taxon>
        <taxon>Polyphaga</taxon>
        <taxon>Elateriformia</taxon>
        <taxon>Elateroidea</taxon>
        <taxon>Lampyridae</taxon>
        <taxon>Luciolinae</taxon>
        <taxon>Aquatica</taxon>
    </lineage>
</organism>
<dbReference type="Pfam" id="PF13489">
    <property type="entry name" value="Methyltransf_23"/>
    <property type="match status" value="1"/>
</dbReference>
<name>A0AAN7SGD4_9COLE</name>
<dbReference type="AlphaFoldDB" id="A0AAN7SGD4"/>
<dbReference type="PANTHER" id="PTHR43464">
    <property type="entry name" value="METHYLTRANSFERASE"/>
    <property type="match status" value="1"/>
</dbReference>
<dbReference type="Proteomes" id="UP001353858">
    <property type="component" value="Unassembled WGS sequence"/>
</dbReference>
<keyword evidence="4" id="KW-0949">S-adenosyl-L-methionine</keyword>
<evidence type="ECO:0000313" key="5">
    <source>
        <dbReference type="EMBL" id="KAK4878399.1"/>
    </source>
</evidence>
<dbReference type="InterPro" id="IPR010233">
    <property type="entry name" value="UbiG_MeTrfase"/>
</dbReference>